<sequence length="110" mass="11343">ASVKVAGVRAKLRTATARDVEAHAHVSYSDLLASLPEDRAFGSQDLAQHLAASAGKGTPLANDGELSPMKTGRLEAPWTVSDLGSGFGSALGFDVAGMIQSCGFGLKRFP</sequence>
<feature type="non-terminal residue" evidence="1">
    <location>
        <position position="1"/>
    </location>
</feature>
<evidence type="ECO:0000313" key="1">
    <source>
        <dbReference type="EMBL" id="CAK0815689.1"/>
    </source>
</evidence>
<dbReference type="EMBL" id="CAUYUJ010005980">
    <property type="protein sequence ID" value="CAK0815689.1"/>
    <property type="molecule type" value="Genomic_DNA"/>
</dbReference>
<comment type="caution">
    <text evidence="1">The sequence shown here is derived from an EMBL/GenBank/DDBJ whole genome shotgun (WGS) entry which is preliminary data.</text>
</comment>
<reference evidence="1" key="1">
    <citation type="submission" date="2023-10" db="EMBL/GenBank/DDBJ databases">
        <authorList>
            <person name="Chen Y."/>
            <person name="Shah S."/>
            <person name="Dougan E. K."/>
            <person name="Thang M."/>
            <person name="Chan C."/>
        </authorList>
    </citation>
    <scope>NUCLEOTIDE SEQUENCE [LARGE SCALE GENOMIC DNA]</scope>
</reference>
<accession>A0ABN9R9X1</accession>
<name>A0ABN9R9X1_9DINO</name>
<protein>
    <submittedName>
        <fullName evidence="1">Uncharacterized protein</fullName>
    </submittedName>
</protein>
<proteinExistence type="predicted"/>
<organism evidence="1 2">
    <name type="scientific">Prorocentrum cordatum</name>
    <dbReference type="NCBI Taxonomy" id="2364126"/>
    <lineage>
        <taxon>Eukaryota</taxon>
        <taxon>Sar</taxon>
        <taxon>Alveolata</taxon>
        <taxon>Dinophyceae</taxon>
        <taxon>Prorocentrales</taxon>
        <taxon>Prorocentraceae</taxon>
        <taxon>Prorocentrum</taxon>
    </lineage>
</organism>
<keyword evidence="2" id="KW-1185">Reference proteome</keyword>
<evidence type="ECO:0000313" key="2">
    <source>
        <dbReference type="Proteomes" id="UP001189429"/>
    </source>
</evidence>
<dbReference type="Proteomes" id="UP001189429">
    <property type="component" value="Unassembled WGS sequence"/>
</dbReference>
<gene>
    <name evidence="1" type="ORF">PCOR1329_LOCUS18890</name>
</gene>